<comment type="similarity">
    <text evidence="1">Belongs to the eukaryotic ribosomal protein eL33 family.</text>
</comment>
<dbReference type="KEGG" id="mpp:MICPUCDRAFT_58446"/>
<dbReference type="STRING" id="564608.C1MSD6"/>
<keyword evidence="5" id="KW-1185">Reference proteome</keyword>
<gene>
    <name evidence="4" type="ORF">MICPUCDRAFT_58446</name>
</gene>
<dbReference type="PANTHER" id="PTHR10902">
    <property type="entry name" value="60S RIBOSOMAL PROTEIN L35A"/>
    <property type="match status" value="1"/>
</dbReference>
<dbReference type="InterPro" id="IPR009000">
    <property type="entry name" value="Transl_B-barrel_sf"/>
</dbReference>
<dbReference type="FunFam" id="2.40.10.190:FF:000001">
    <property type="entry name" value="60S ribosomal protein L35a"/>
    <property type="match status" value="1"/>
</dbReference>
<dbReference type="eggNOG" id="KOG0887">
    <property type="taxonomic scope" value="Eukaryota"/>
</dbReference>
<dbReference type="InterPro" id="IPR001780">
    <property type="entry name" value="Ribosomal_eL33"/>
</dbReference>
<name>C1MSD6_MICPC</name>
<dbReference type="Gene3D" id="2.40.10.190">
    <property type="entry name" value="translation elongation factor selb, chain A, domain 4"/>
    <property type="match status" value="1"/>
</dbReference>
<sequence length="109" mass="12221">MPKGESCRLYVRGIILGYKRARTNQTNHTSLIKLENVNTSPDASFYLGKKLCYVYKAKTKKKGTTYRTSWGKVTRAHGTSGVVRAKFKKNLPPSSMGGKIRCMLYPSSI</sequence>
<keyword evidence="2" id="KW-0689">Ribosomal protein</keyword>
<accession>C1MSD6</accession>
<reference evidence="4 5" key="1">
    <citation type="journal article" date="2009" name="Science">
        <title>Green evolution and dynamic adaptations revealed by genomes of the marine picoeukaryotes Micromonas.</title>
        <authorList>
            <person name="Worden A.Z."/>
            <person name="Lee J.H."/>
            <person name="Mock T."/>
            <person name="Rouze P."/>
            <person name="Simmons M.P."/>
            <person name="Aerts A.L."/>
            <person name="Allen A.E."/>
            <person name="Cuvelier M.L."/>
            <person name="Derelle E."/>
            <person name="Everett M.V."/>
            <person name="Foulon E."/>
            <person name="Grimwood J."/>
            <person name="Gundlach H."/>
            <person name="Henrissat B."/>
            <person name="Napoli C."/>
            <person name="McDonald S.M."/>
            <person name="Parker M.S."/>
            <person name="Rombauts S."/>
            <person name="Salamov A."/>
            <person name="Von Dassow P."/>
            <person name="Badger J.H."/>
            <person name="Coutinho P.M."/>
            <person name="Demir E."/>
            <person name="Dubchak I."/>
            <person name="Gentemann C."/>
            <person name="Eikrem W."/>
            <person name="Gready J.E."/>
            <person name="John U."/>
            <person name="Lanier W."/>
            <person name="Lindquist E.A."/>
            <person name="Lucas S."/>
            <person name="Mayer K.F."/>
            <person name="Moreau H."/>
            <person name="Not F."/>
            <person name="Otillar R."/>
            <person name="Panaud O."/>
            <person name="Pangilinan J."/>
            <person name="Paulsen I."/>
            <person name="Piegu B."/>
            <person name="Poliakov A."/>
            <person name="Robbens S."/>
            <person name="Schmutz J."/>
            <person name="Toulza E."/>
            <person name="Wyss T."/>
            <person name="Zelensky A."/>
            <person name="Zhou K."/>
            <person name="Armbrust E.V."/>
            <person name="Bhattacharya D."/>
            <person name="Goodenough U.W."/>
            <person name="Van de Peer Y."/>
            <person name="Grigoriev I.V."/>
        </authorList>
    </citation>
    <scope>NUCLEOTIDE SEQUENCE [LARGE SCALE GENOMIC DNA]</scope>
    <source>
        <strain evidence="4 5">CCMP1545</strain>
    </source>
</reference>
<evidence type="ECO:0000313" key="5">
    <source>
        <dbReference type="Proteomes" id="UP000001876"/>
    </source>
</evidence>
<dbReference type="GeneID" id="9684101"/>
<dbReference type="OrthoDB" id="504467at2759"/>
<keyword evidence="3" id="KW-0687">Ribonucleoprotein</keyword>
<dbReference type="GO" id="GO:0003735">
    <property type="term" value="F:structural constituent of ribosome"/>
    <property type="evidence" value="ECO:0007669"/>
    <property type="project" value="InterPro"/>
</dbReference>
<dbReference type="EMBL" id="GG663739">
    <property type="protein sequence ID" value="EEH57489.1"/>
    <property type="molecule type" value="Genomic_DNA"/>
</dbReference>
<evidence type="ECO:0000313" key="4">
    <source>
        <dbReference type="EMBL" id="EEH57489.1"/>
    </source>
</evidence>
<dbReference type="Proteomes" id="UP000001876">
    <property type="component" value="Unassembled WGS sequence"/>
</dbReference>
<dbReference type="RefSeq" id="XP_003059034.1">
    <property type="nucleotide sequence ID" value="XM_003058988.1"/>
</dbReference>
<dbReference type="AlphaFoldDB" id="C1MSD6"/>
<protein>
    <submittedName>
        <fullName evidence="4">Predicted protein</fullName>
    </submittedName>
</protein>
<evidence type="ECO:0000256" key="3">
    <source>
        <dbReference type="ARBA" id="ARBA00023274"/>
    </source>
</evidence>
<dbReference type="GO" id="GO:0006412">
    <property type="term" value="P:translation"/>
    <property type="evidence" value="ECO:0007669"/>
    <property type="project" value="InterPro"/>
</dbReference>
<organism evidence="5">
    <name type="scientific">Micromonas pusilla (strain CCMP1545)</name>
    <name type="common">Picoplanktonic green alga</name>
    <dbReference type="NCBI Taxonomy" id="564608"/>
    <lineage>
        <taxon>Eukaryota</taxon>
        <taxon>Viridiplantae</taxon>
        <taxon>Chlorophyta</taxon>
        <taxon>Mamiellophyceae</taxon>
        <taxon>Mamiellales</taxon>
        <taxon>Mamiellaceae</taxon>
        <taxon>Micromonas</taxon>
    </lineage>
</organism>
<dbReference type="Pfam" id="PF01247">
    <property type="entry name" value="Ribosomal_L35Ae"/>
    <property type="match status" value="1"/>
</dbReference>
<dbReference type="PROSITE" id="PS01105">
    <property type="entry name" value="RIBOSOMAL_L35AE"/>
    <property type="match status" value="1"/>
</dbReference>
<dbReference type="SUPFAM" id="SSF50447">
    <property type="entry name" value="Translation proteins"/>
    <property type="match status" value="1"/>
</dbReference>
<dbReference type="InterPro" id="IPR018266">
    <property type="entry name" value="Ribosomal_eL33_CS"/>
</dbReference>
<proteinExistence type="inferred from homology"/>
<dbReference type="GO" id="GO:1990904">
    <property type="term" value="C:ribonucleoprotein complex"/>
    <property type="evidence" value="ECO:0007669"/>
    <property type="project" value="UniProtKB-KW"/>
</dbReference>
<dbReference type="OMA" id="YRTNKHH"/>
<dbReference type="InterPro" id="IPR038661">
    <property type="entry name" value="Ribosomal_eL33_sf"/>
</dbReference>
<evidence type="ECO:0000256" key="2">
    <source>
        <dbReference type="ARBA" id="ARBA00022980"/>
    </source>
</evidence>
<dbReference type="HAMAP" id="MF_00573">
    <property type="entry name" value="Ribosomal_eL33"/>
    <property type="match status" value="1"/>
</dbReference>
<dbReference type="GO" id="GO:0005840">
    <property type="term" value="C:ribosome"/>
    <property type="evidence" value="ECO:0007669"/>
    <property type="project" value="UniProtKB-KW"/>
</dbReference>
<evidence type="ECO:0000256" key="1">
    <source>
        <dbReference type="ARBA" id="ARBA00009269"/>
    </source>
</evidence>